<evidence type="ECO:0000259" key="2">
    <source>
        <dbReference type="PROSITE" id="PS50076"/>
    </source>
</evidence>
<dbReference type="Gene3D" id="1.10.287.110">
    <property type="entry name" value="DnaJ domain"/>
    <property type="match status" value="1"/>
</dbReference>
<sequence>MDCNKEEASRAKKMAEDLMRKGDFARAQKLVTKAQRLFSGLDGLPQMLAVCDVHCSAEKKINGLENWYGILQAMHFCEDATIRKQYRKLALLLHPDKNQFAGAEAAFKLIGEANRLLGDKEKRTQYDINHRIYSRVVSRQLNADSGLQCGSAHRNVGSTGPQQGNAAAEVDKKETSKEKPNKNGGGGENQKAEVRKSQLEKESMNCGESSKPKEVSRSSQAPSMSKDKKKRRKIVEEPEESTNVTFSDVFEDKSNPKDNNRRKSPRKSQQASCEEKRKSGDAISAATKRSKSIDGLKPQPKAAEPEQSASKHVPYESVSRSSQAPSMSKNKKKRRKIVEEPEESTNVTFSDVFEDKSYPKDNNRRKSPRKSQQASCEEKRKSGDAINIAPKRSKSNDGSSKHRDSGGFSSPSCDKKSKGNEARGEGITQDSPDQDFHNFELTTSCFAVNQVWSLYDPTDGMPRFYAQIRKVIDSEFKLEIMWLDPLQVHNENSIPVACGIFQGSESQEVDDPFIFSCEMLHRSRDNNIVIYPRTGEVWAVFRGWDISWKSGSSENHKVVYEYDFVEVLFDFDDVNGVGVAYLGKVEGFVSLFHRDAKCGVLQFHIPPNEMLRFSHKVPSFKMTGRESEGVPPGCFELDIAALPKDMFDVANQKKDSVKKGKKSVKAVDGLKLRKSPRLVSETNKQETSRKSAKRGASCGKPNGSCVSDETTPTPKKPAKATTGNSKKRGRNG</sequence>
<accession>A0ABC8KRN4</accession>
<dbReference type="InterPro" id="IPR036869">
    <property type="entry name" value="J_dom_sf"/>
</dbReference>
<dbReference type="SUPFAM" id="SSF46565">
    <property type="entry name" value="Chaperone J-domain"/>
    <property type="match status" value="1"/>
</dbReference>
<keyword evidence="4" id="KW-1185">Reference proteome</keyword>
<dbReference type="PRINTS" id="PR00625">
    <property type="entry name" value="JDOMAIN"/>
</dbReference>
<dbReference type="Pfam" id="PF11926">
    <property type="entry name" value="DUF3444"/>
    <property type="match status" value="1"/>
</dbReference>
<feature type="compositionally biased region" description="Polar residues" evidence="1">
    <location>
        <begin position="156"/>
        <end position="165"/>
    </location>
</feature>
<feature type="region of interest" description="Disordered" evidence="1">
    <location>
        <begin position="653"/>
        <end position="732"/>
    </location>
</feature>
<dbReference type="PANTHER" id="PTHR45089">
    <property type="entry name" value="DNAJ HEAT SHOCK AMINO-TERMINAL DOMAIN PROTEIN-RELATED"/>
    <property type="match status" value="1"/>
</dbReference>
<dbReference type="Pfam" id="PF00226">
    <property type="entry name" value="DnaJ"/>
    <property type="match status" value="1"/>
</dbReference>
<organism evidence="3 4">
    <name type="scientific">Eruca vesicaria subsp. sativa</name>
    <name type="common">Garden rocket</name>
    <name type="synonym">Eruca sativa</name>
    <dbReference type="NCBI Taxonomy" id="29727"/>
    <lineage>
        <taxon>Eukaryota</taxon>
        <taxon>Viridiplantae</taxon>
        <taxon>Streptophyta</taxon>
        <taxon>Embryophyta</taxon>
        <taxon>Tracheophyta</taxon>
        <taxon>Spermatophyta</taxon>
        <taxon>Magnoliopsida</taxon>
        <taxon>eudicotyledons</taxon>
        <taxon>Gunneridae</taxon>
        <taxon>Pentapetalae</taxon>
        <taxon>rosids</taxon>
        <taxon>malvids</taxon>
        <taxon>Brassicales</taxon>
        <taxon>Brassicaceae</taxon>
        <taxon>Brassiceae</taxon>
        <taxon>Eruca</taxon>
    </lineage>
</organism>
<dbReference type="InterPro" id="IPR001623">
    <property type="entry name" value="DnaJ_domain"/>
</dbReference>
<feature type="compositionally biased region" description="Polar residues" evidence="1">
    <location>
        <begin position="318"/>
        <end position="328"/>
    </location>
</feature>
<protein>
    <recommendedName>
        <fullName evidence="2">J domain-containing protein</fullName>
    </recommendedName>
</protein>
<dbReference type="PROSITE" id="PS50076">
    <property type="entry name" value="DNAJ_2"/>
    <property type="match status" value="1"/>
</dbReference>
<comment type="caution">
    <text evidence="3">The sequence shown here is derived from an EMBL/GenBank/DDBJ whole genome shotgun (WGS) entry which is preliminary data.</text>
</comment>
<gene>
    <name evidence="3" type="ORF">ERUC_LOCUS25549</name>
</gene>
<name>A0ABC8KRN4_ERUVS</name>
<dbReference type="InterPro" id="IPR024593">
    <property type="entry name" value="DUF3444"/>
</dbReference>
<evidence type="ECO:0000313" key="4">
    <source>
        <dbReference type="Proteomes" id="UP001642260"/>
    </source>
</evidence>
<feature type="domain" description="J" evidence="2">
    <location>
        <begin position="66"/>
        <end position="130"/>
    </location>
</feature>
<proteinExistence type="predicted"/>
<dbReference type="SMART" id="SM00271">
    <property type="entry name" value="DnaJ"/>
    <property type="match status" value="1"/>
</dbReference>
<evidence type="ECO:0000313" key="3">
    <source>
        <dbReference type="EMBL" id="CAH8359793.1"/>
    </source>
</evidence>
<dbReference type="EMBL" id="CAKOAT010274043">
    <property type="protein sequence ID" value="CAH8359793.1"/>
    <property type="molecule type" value="Genomic_DNA"/>
</dbReference>
<feature type="compositionally biased region" description="Basic and acidic residues" evidence="1">
    <location>
        <begin position="169"/>
        <end position="181"/>
    </location>
</feature>
<reference evidence="3 4" key="1">
    <citation type="submission" date="2022-03" db="EMBL/GenBank/DDBJ databases">
        <authorList>
            <person name="Macdonald S."/>
            <person name="Ahmed S."/>
            <person name="Newling K."/>
        </authorList>
    </citation>
    <scope>NUCLEOTIDE SEQUENCE [LARGE SCALE GENOMIC DNA]</scope>
</reference>
<feature type="compositionally biased region" description="Basic and acidic residues" evidence="1">
    <location>
        <begin position="413"/>
        <end position="424"/>
    </location>
</feature>
<dbReference type="AlphaFoldDB" id="A0ABC8KRN4"/>
<dbReference type="PANTHER" id="PTHR45089:SF57">
    <property type="entry name" value="DNAJ HEAT SHOCK N-TERMINAL DOMAIN-CONTAINING PROTEIN"/>
    <property type="match status" value="1"/>
</dbReference>
<feature type="compositionally biased region" description="Basic and acidic residues" evidence="1">
    <location>
        <begin position="190"/>
        <end position="203"/>
    </location>
</feature>
<feature type="compositionally biased region" description="Basic and acidic residues" evidence="1">
    <location>
        <begin position="353"/>
        <end position="364"/>
    </location>
</feature>
<evidence type="ECO:0000256" key="1">
    <source>
        <dbReference type="SAM" id="MobiDB-lite"/>
    </source>
</evidence>
<feature type="compositionally biased region" description="Basic and acidic residues" evidence="1">
    <location>
        <begin position="250"/>
        <end position="261"/>
    </location>
</feature>
<feature type="region of interest" description="Disordered" evidence="1">
    <location>
        <begin position="148"/>
        <end position="434"/>
    </location>
</feature>
<dbReference type="Proteomes" id="UP001642260">
    <property type="component" value="Unassembled WGS sequence"/>
</dbReference>
<dbReference type="CDD" id="cd06257">
    <property type="entry name" value="DnaJ"/>
    <property type="match status" value="1"/>
</dbReference>